<dbReference type="InterPro" id="IPR013525">
    <property type="entry name" value="ABC2_TM"/>
</dbReference>
<name>A0A5C4VP63_9ACTN</name>
<feature type="transmembrane region" description="Helical" evidence="6">
    <location>
        <begin position="280"/>
        <end position="302"/>
    </location>
</feature>
<evidence type="ECO:0000256" key="3">
    <source>
        <dbReference type="ARBA" id="ARBA00022989"/>
    </source>
</evidence>
<feature type="transmembrane region" description="Helical" evidence="6">
    <location>
        <begin position="209"/>
        <end position="237"/>
    </location>
</feature>
<feature type="transmembrane region" description="Helical" evidence="6">
    <location>
        <begin position="25"/>
        <end position="45"/>
    </location>
</feature>
<dbReference type="OrthoDB" id="9778589at2"/>
<keyword evidence="5" id="KW-0046">Antibiotic resistance</keyword>
<evidence type="ECO:0000256" key="5">
    <source>
        <dbReference type="ARBA" id="ARBA00023251"/>
    </source>
</evidence>
<feature type="domain" description="ABC transmembrane type-2" evidence="7">
    <location>
        <begin position="126"/>
        <end position="356"/>
    </location>
</feature>
<evidence type="ECO:0000259" key="7">
    <source>
        <dbReference type="PROSITE" id="PS51012"/>
    </source>
</evidence>
<dbReference type="RefSeq" id="WP_139624154.1">
    <property type="nucleotide sequence ID" value="NZ_VDMP01000026.1"/>
</dbReference>
<dbReference type="InterPro" id="IPR052902">
    <property type="entry name" value="ABC-2_transporter"/>
</dbReference>
<evidence type="ECO:0000256" key="1">
    <source>
        <dbReference type="ARBA" id="ARBA00004141"/>
    </source>
</evidence>
<dbReference type="PRINTS" id="PR00164">
    <property type="entry name" value="ABC2TRNSPORT"/>
</dbReference>
<keyword evidence="4 6" id="KW-0472">Membrane</keyword>
<dbReference type="InterPro" id="IPR000412">
    <property type="entry name" value="ABC_2_transport"/>
</dbReference>
<dbReference type="InterPro" id="IPR047817">
    <property type="entry name" value="ABC2_TM_bact-type"/>
</dbReference>
<comment type="caution">
    <text evidence="8">The sequence shown here is derived from an EMBL/GenBank/DDBJ whole genome shotgun (WGS) entry which is preliminary data.</text>
</comment>
<gene>
    <name evidence="8" type="ORF">FHP29_17580</name>
</gene>
<feature type="transmembrane region" description="Helical" evidence="6">
    <location>
        <begin position="329"/>
        <end position="353"/>
    </location>
</feature>
<dbReference type="Pfam" id="PF12698">
    <property type="entry name" value="ABC2_membrane_3"/>
    <property type="match status" value="1"/>
</dbReference>
<proteinExistence type="inferred from homology"/>
<dbReference type="GO" id="GO:0046677">
    <property type="term" value="P:response to antibiotic"/>
    <property type="evidence" value="ECO:0007669"/>
    <property type="project" value="UniProtKB-KW"/>
</dbReference>
<organism evidence="8 9">
    <name type="scientific">Nocardioides albidus</name>
    <dbReference type="NCBI Taxonomy" id="1517589"/>
    <lineage>
        <taxon>Bacteria</taxon>
        <taxon>Bacillati</taxon>
        <taxon>Actinomycetota</taxon>
        <taxon>Actinomycetes</taxon>
        <taxon>Propionibacteriales</taxon>
        <taxon>Nocardioidaceae</taxon>
        <taxon>Nocardioides</taxon>
    </lineage>
</organism>
<evidence type="ECO:0000256" key="6">
    <source>
        <dbReference type="RuleBase" id="RU361157"/>
    </source>
</evidence>
<comment type="subcellular location">
    <subcellularLocation>
        <location evidence="6">Cell membrane</location>
        <topology evidence="6">Multi-pass membrane protein</topology>
    </subcellularLocation>
    <subcellularLocation>
        <location evidence="1">Membrane</location>
        <topology evidence="1">Multi-pass membrane protein</topology>
    </subcellularLocation>
</comment>
<sequence length="358" mass="37915">MKALQHSPFWALSVAILRGFLRDRAAVFFAVVFPLMFLVLFGGILGNQDQSKVDLIQVGAVPLVDGLPKDARAAFRQTFEVEHAKDRAAALEKVRKGDADVAVEQRGDRLVAHYTQTDQVKAAVTQGTLRAFVDGANVAATGQPPTYSFAAERVEDESLSVIQFVTPGLLGWAVAMSAAFGSAATLQGWRQSKLLRRLQLAPVGTGTIVAARVAVTLLVAFGQLAIFLALGAAAFGLTLTGSWWMAIPLVAVGTLCFMAIGLLAGALAKTTEGAVNLANFLVLPMAFLSGSFFPLDGAPAWLQRLSDLLPLKHFNSGMLDVMVRGEGPAAALAPLGILAGFAVVVTLLAARLFRWETT</sequence>
<evidence type="ECO:0000313" key="9">
    <source>
        <dbReference type="Proteomes" id="UP000313231"/>
    </source>
</evidence>
<keyword evidence="3 6" id="KW-1133">Transmembrane helix</keyword>
<dbReference type="Proteomes" id="UP000313231">
    <property type="component" value="Unassembled WGS sequence"/>
</dbReference>
<feature type="transmembrane region" description="Helical" evidence="6">
    <location>
        <begin position="243"/>
        <end position="268"/>
    </location>
</feature>
<dbReference type="GO" id="GO:0043190">
    <property type="term" value="C:ATP-binding cassette (ABC) transporter complex"/>
    <property type="evidence" value="ECO:0007669"/>
    <property type="project" value="InterPro"/>
</dbReference>
<dbReference type="AlphaFoldDB" id="A0A5C4VP63"/>
<comment type="caution">
    <text evidence="6">Lacks conserved residue(s) required for the propagation of feature annotation.</text>
</comment>
<protein>
    <recommendedName>
        <fullName evidence="6">Transport permease protein</fullName>
    </recommendedName>
</protein>
<evidence type="ECO:0000313" key="8">
    <source>
        <dbReference type="EMBL" id="TNM37607.1"/>
    </source>
</evidence>
<comment type="similarity">
    <text evidence="6">Belongs to the ABC-2 integral membrane protein family.</text>
</comment>
<keyword evidence="9" id="KW-1185">Reference proteome</keyword>
<dbReference type="GO" id="GO:0140359">
    <property type="term" value="F:ABC-type transporter activity"/>
    <property type="evidence" value="ECO:0007669"/>
    <property type="project" value="InterPro"/>
</dbReference>
<keyword evidence="6" id="KW-1003">Cell membrane</keyword>
<keyword evidence="2 6" id="KW-0812">Transmembrane</keyword>
<accession>A0A5C4VP63</accession>
<dbReference type="PROSITE" id="PS51012">
    <property type="entry name" value="ABC_TM2"/>
    <property type="match status" value="1"/>
</dbReference>
<reference evidence="8 9" key="1">
    <citation type="journal article" date="2016" name="Int. J. Syst. Evol. Microbiol.">
        <title>Nocardioides albidus sp. nov., an actinobacterium isolated from garden soil.</title>
        <authorList>
            <person name="Singh H."/>
            <person name="Du J."/>
            <person name="Trinh H."/>
            <person name="Won K."/>
            <person name="Yang J.E."/>
            <person name="Yin C."/>
            <person name="Kook M."/>
            <person name="Yi T.H."/>
        </authorList>
    </citation>
    <scope>NUCLEOTIDE SEQUENCE [LARGE SCALE GENOMIC DNA]</scope>
    <source>
        <strain evidence="8 9">CCTCC AB 2015297</strain>
    </source>
</reference>
<dbReference type="PANTHER" id="PTHR43027">
    <property type="entry name" value="DOXORUBICIN RESISTANCE ABC TRANSPORTER PERMEASE PROTEIN DRRC-RELATED"/>
    <property type="match status" value="1"/>
</dbReference>
<dbReference type="EMBL" id="VDMP01000026">
    <property type="protein sequence ID" value="TNM37607.1"/>
    <property type="molecule type" value="Genomic_DNA"/>
</dbReference>
<evidence type="ECO:0000256" key="4">
    <source>
        <dbReference type="ARBA" id="ARBA00023136"/>
    </source>
</evidence>
<dbReference type="PANTHER" id="PTHR43027:SF2">
    <property type="entry name" value="TRANSPORT PERMEASE PROTEIN"/>
    <property type="match status" value="1"/>
</dbReference>
<evidence type="ECO:0000256" key="2">
    <source>
        <dbReference type="ARBA" id="ARBA00022692"/>
    </source>
</evidence>
<keyword evidence="6" id="KW-0813">Transport</keyword>